<feature type="transmembrane region" description="Helical" evidence="3">
    <location>
        <begin position="39"/>
        <end position="64"/>
    </location>
</feature>
<sequence>MKFTSASERGPYSRSKHGSFREEFNVEAHSKRKKWKKCCCRTIVCFVFFLLLLCVIGIIIYHVVKPKYPSVEMSNISITALKVGRKRHGLLFKALLSMNMTANLTAINPNHFRIMYSPTQANVTYKDMFIGNSTVPAIDQPAFSNHTMKVLLVMDRIDVTQGTGLSLLNDTARNAVPFTVMGTIRARVHFLGFTSSVFKVELRCNIVVHAKKQTLLQKNCTTV</sequence>
<reference evidence="4 6" key="2">
    <citation type="journal article" date="2018" name="Plant J.">
        <title>The Physcomitrella patens chromosome-scale assembly reveals moss genome structure and evolution.</title>
        <authorList>
            <person name="Lang D."/>
            <person name="Ullrich K.K."/>
            <person name="Murat F."/>
            <person name="Fuchs J."/>
            <person name="Jenkins J."/>
            <person name="Haas F.B."/>
            <person name="Piednoel M."/>
            <person name="Gundlach H."/>
            <person name="Van Bel M."/>
            <person name="Meyberg R."/>
            <person name="Vives C."/>
            <person name="Morata J."/>
            <person name="Symeonidi A."/>
            <person name="Hiss M."/>
            <person name="Muchero W."/>
            <person name="Kamisugi Y."/>
            <person name="Saleh O."/>
            <person name="Blanc G."/>
            <person name="Decker E.L."/>
            <person name="van Gessel N."/>
            <person name="Grimwood J."/>
            <person name="Hayes R.D."/>
            <person name="Graham S.W."/>
            <person name="Gunter L.E."/>
            <person name="McDaniel S.F."/>
            <person name="Hoernstein S.N.W."/>
            <person name="Larsson A."/>
            <person name="Li F.W."/>
            <person name="Perroud P.F."/>
            <person name="Phillips J."/>
            <person name="Ranjan P."/>
            <person name="Rokshar D.S."/>
            <person name="Rothfels C.J."/>
            <person name="Schneider L."/>
            <person name="Shu S."/>
            <person name="Stevenson D.W."/>
            <person name="Thummler F."/>
            <person name="Tillich M."/>
            <person name="Villarreal Aguilar J.C."/>
            <person name="Widiez T."/>
            <person name="Wong G.K."/>
            <person name="Wymore A."/>
            <person name="Zhang Y."/>
            <person name="Zimmer A.D."/>
            <person name="Quatrano R.S."/>
            <person name="Mayer K.F.X."/>
            <person name="Goodstein D."/>
            <person name="Casacuberta J.M."/>
            <person name="Vandepoele K."/>
            <person name="Reski R."/>
            <person name="Cuming A.C."/>
            <person name="Tuskan G.A."/>
            <person name="Maumus F."/>
            <person name="Salse J."/>
            <person name="Schmutz J."/>
            <person name="Rensing S.A."/>
        </authorList>
    </citation>
    <scope>NUCLEOTIDE SEQUENCE [LARGE SCALE GENOMIC DNA]</scope>
    <source>
        <strain evidence="5 6">cv. Gransden 2004</strain>
    </source>
</reference>
<dbReference type="EnsemblPlants" id="Pp3c17_19100V3.2">
    <property type="protein sequence ID" value="Pp3c17_19100V3.2"/>
    <property type="gene ID" value="Pp3c17_19100"/>
</dbReference>
<dbReference type="PaxDb" id="3218-PP1S65_137V6.1"/>
<reference evidence="4 6" key="1">
    <citation type="journal article" date="2008" name="Science">
        <title>The Physcomitrella genome reveals evolutionary insights into the conquest of land by plants.</title>
        <authorList>
            <person name="Rensing S."/>
            <person name="Lang D."/>
            <person name="Zimmer A."/>
            <person name="Terry A."/>
            <person name="Salamov A."/>
            <person name="Shapiro H."/>
            <person name="Nishiyama T."/>
            <person name="Perroud P.-F."/>
            <person name="Lindquist E."/>
            <person name="Kamisugi Y."/>
            <person name="Tanahashi T."/>
            <person name="Sakakibara K."/>
            <person name="Fujita T."/>
            <person name="Oishi K."/>
            <person name="Shin-I T."/>
            <person name="Kuroki Y."/>
            <person name="Toyoda A."/>
            <person name="Suzuki Y."/>
            <person name="Hashimoto A."/>
            <person name="Yamaguchi K."/>
            <person name="Sugano A."/>
            <person name="Kohara Y."/>
            <person name="Fujiyama A."/>
            <person name="Anterola A."/>
            <person name="Aoki S."/>
            <person name="Ashton N."/>
            <person name="Barbazuk W.B."/>
            <person name="Barker E."/>
            <person name="Bennetzen J."/>
            <person name="Bezanilla M."/>
            <person name="Blankenship R."/>
            <person name="Cho S.H."/>
            <person name="Dutcher S."/>
            <person name="Estelle M."/>
            <person name="Fawcett J.A."/>
            <person name="Gundlach H."/>
            <person name="Hanada K."/>
            <person name="Heyl A."/>
            <person name="Hicks K.A."/>
            <person name="Hugh J."/>
            <person name="Lohr M."/>
            <person name="Mayer K."/>
            <person name="Melkozernov A."/>
            <person name="Murata T."/>
            <person name="Nelson D."/>
            <person name="Pils B."/>
            <person name="Prigge M."/>
            <person name="Reiss B."/>
            <person name="Renner T."/>
            <person name="Rombauts S."/>
            <person name="Rushton P."/>
            <person name="Sanderfoot A."/>
            <person name="Schween G."/>
            <person name="Shiu S.-H."/>
            <person name="Stueber K."/>
            <person name="Theodoulou F.L."/>
            <person name="Tu H."/>
            <person name="Van de Peer Y."/>
            <person name="Verrier P.J."/>
            <person name="Waters E."/>
            <person name="Wood A."/>
            <person name="Yang L."/>
            <person name="Cove D."/>
            <person name="Cuming A."/>
            <person name="Hasebe M."/>
            <person name="Lucas S."/>
            <person name="Mishler D.B."/>
            <person name="Reski R."/>
            <person name="Grigoriev I."/>
            <person name="Quatrano R.S."/>
            <person name="Boore J.L."/>
        </authorList>
    </citation>
    <scope>NUCLEOTIDE SEQUENCE [LARGE SCALE GENOMIC DNA]</scope>
    <source>
        <strain evidence="5 6">cv. Gransden 2004</strain>
    </source>
</reference>
<dbReference type="Gene3D" id="2.60.40.1820">
    <property type="match status" value="1"/>
</dbReference>
<dbReference type="AlphaFoldDB" id="A0A2K1J4J6"/>
<evidence type="ECO:0000256" key="2">
    <source>
        <dbReference type="ARBA" id="ARBA00023136"/>
    </source>
</evidence>
<dbReference type="OrthoDB" id="1910624at2759"/>
<name>A0A2K1J4J6_PHYPA</name>
<dbReference type="EMBL" id="ABEU02000017">
    <property type="protein sequence ID" value="PNR36457.1"/>
    <property type="molecule type" value="Genomic_DNA"/>
</dbReference>
<keyword evidence="2 3" id="KW-0472">Membrane</keyword>
<comment type="subcellular location">
    <subcellularLocation>
        <location evidence="1">Membrane</location>
    </subcellularLocation>
</comment>
<organism evidence="4">
    <name type="scientific">Physcomitrium patens</name>
    <name type="common">Spreading-leaved earth moss</name>
    <name type="synonym">Physcomitrella patens</name>
    <dbReference type="NCBI Taxonomy" id="3218"/>
    <lineage>
        <taxon>Eukaryota</taxon>
        <taxon>Viridiplantae</taxon>
        <taxon>Streptophyta</taxon>
        <taxon>Embryophyta</taxon>
        <taxon>Bryophyta</taxon>
        <taxon>Bryophytina</taxon>
        <taxon>Bryopsida</taxon>
        <taxon>Funariidae</taxon>
        <taxon>Funariales</taxon>
        <taxon>Funariaceae</taxon>
        <taxon>Physcomitrium</taxon>
    </lineage>
</organism>
<evidence type="ECO:0000256" key="1">
    <source>
        <dbReference type="ARBA" id="ARBA00004370"/>
    </source>
</evidence>
<keyword evidence="3" id="KW-1133">Transmembrane helix</keyword>
<evidence type="ECO:0000313" key="6">
    <source>
        <dbReference type="Proteomes" id="UP000006727"/>
    </source>
</evidence>
<dbReference type="GO" id="GO:0016020">
    <property type="term" value="C:membrane"/>
    <property type="evidence" value="ECO:0007669"/>
    <property type="project" value="UniProtKB-SubCell"/>
</dbReference>
<dbReference type="Gramene" id="Pp3c17_19100V3.2">
    <property type="protein sequence ID" value="Pp3c17_19100V3.2"/>
    <property type="gene ID" value="Pp3c17_19100"/>
</dbReference>
<dbReference type="PANTHER" id="PTHR31234">
    <property type="entry name" value="LATE EMBRYOGENESIS ABUNDANT (LEA) HYDROXYPROLINE-RICH GLYCOPROTEIN FAMILY"/>
    <property type="match status" value="1"/>
</dbReference>
<dbReference type="Proteomes" id="UP000006727">
    <property type="component" value="Chromosome 17"/>
</dbReference>
<dbReference type="PANTHER" id="PTHR31234:SF67">
    <property type="entry name" value="LATE EMBRYOGENESIS ABUNDANT PROTEIN"/>
    <property type="match status" value="1"/>
</dbReference>
<keyword evidence="3" id="KW-0812">Transmembrane</keyword>
<accession>A0A2K1J4J6</accession>
<dbReference type="GO" id="GO:0098542">
    <property type="term" value="P:defense response to other organism"/>
    <property type="evidence" value="ECO:0007669"/>
    <property type="project" value="InterPro"/>
</dbReference>
<dbReference type="InterPro" id="IPR044839">
    <property type="entry name" value="NDR1-like"/>
</dbReference>
<gene>
    <name evidence="5" type="primary">LOC112294767</name>
    <name evidence="4" type="ORF">PHYPA_022308</name>
</gene>
<dbReference type="OMA" id="EMRPTPN"/>
<dbReference type="EnsemblPlants" id="Pp3c17_19100V3.1">
    <property type="protein sequence ID" value="Pp3c17_19100V3.1"/>
    <property type="gene ID" value="Pp3c17_19100"/>
</dbReference>
<keyword evidence="6" id="KW-1185">Reference proteome</keyword>
<evidence type="ECO:0000313" key="4">
    <source>
        <dbReference type="EMBL" id="PNR36457.1"/>
    </source>
</evidence>
<dbReference type="Gramene" id="Pp3c17_19100V3.1">
    <property type="protein sequence ID" value="Pp3c17_19100V3.1"/>
    <property type="gene ID" value="Pp3c17_19100"/>
</dbReference>
<dbReference type="GeneID" id="112294767"/>
<proteinExistence type="predicted"/>
<evidence type="ECO:0000256" key="3">
    <source>
        <dbReference type="SAM" id="Phobius"/>
    </source>
</evidence>
<protein>
    <submittedName>
        <fullName evidence="4 5">Uncharacterized protein</fullName>
    </submittedName>
</protein>
<evidence type="ECO:0000313" key="5">
    <source>
        <dbReference type="EnsemblPlants" id="Pp3c17_19100V3.1"/>
    </source>
</evidence>
<dbReference type="RefSeq" id="XP_024401353.1">
    <property type="nucleotide sequence ID" value="XM_024545585.2"/>
</dbReference>
<reference evidence="5" key="3">
    <citation type="submission" date="2020-12" db="UniProtKB">
        <authorList>
            <consortium name="EnsemblPlants"/>
        </authorList>
    </citation>
    <scope>IDENTIFICATION</scope>
</reference>